<organism evidence="1 2">
    <name type="scientific">Cylindrobasidium torrendii FP15055 ss-10</name>
    <dbReference type="NCBI Taxonomy" id="1314674"/>
    <lineage>
        <taxon>Eukaryota</taxon>
        <taxon>Fungi</taxon>
        <taxon>Dikarya</taxon>
        <taxon>Basidiomycota</taxon>
        <taxon>Agaricomycotina</taxon>
        <taxon>Agaricomycetes</taxon>
        <taxon>Agaricomycetidae</taxon>
        <taxon>Agaricales</taxon>
        <taxon>Marasmiineae</taxon>
        <taxon>Physalacriaceae</taxon>
        <taxon>Cylindrobasidium</taxon>
    </lineage>
</organism>
<dbReference type="AlphaFoldDB" id="A0A0D7B5U0"/>
<accession>A0A0D7B5U0</accession>
<keyword evidence="2" id="KW-1185">Reference proteome</keyword>
<gene>
    <name evidence="1" type="ORF">CYLTODRAFT_49445</name>
</gene>
<name>A0A0D7B5U0_9AGAR</name>
<evidence type="ECO:0000313" key="1">
    <source>
        <dbReference type="EMBL" id="KIY65923.1"/>
    </source>
</evidence>
<sequence length="132" mass="14491">MESKPLTRSPTSRKTLYLELENGPPPVSRGPKTVMASTIPSSASITYAIMTSAILTTITSSEVLSCRRDRQNAALHRGCVPFHSTRKARRSAHAACSGNNVVLGLMSRTYGSGDFVLFVWPSSQNQFRFDRL</sequence>
<protein>
    <submittedName>
        <fullName evidence="1">Uncharacterized protein</fullName>
    </submittedName>
</protein>
<proteinExistence type="predicted"/>
<reference evidence="1 2" key="1">
    <citation type="journal article" date="2015" name="Fungal Genet. Biol.">
        <title>Evolution of novel wood decay mechanisms in Agaricales revealed by the genome sequences of Fistulina hepatica and Cylindrobasidium torrendii.</title>
        <authorList>
            <person name="Floudas D."/>
            <person name="Held B.W."/>
            <person name="Riley R."/>
            <person name="Nagy L.G."/>
            <person name="Koehler G."/>
            <person name="Ransdell A.S."/>
            <person name="Younus H."/>
            <person name="Chow J."/>
            <person name="Chiniquy J."/>
            <person name="Lipzen A."/>
            <person name="Tritt A."/>
            <person name="Sun H."/>
            <person name="Haridas S."/>
            <person name="LaButti K."/>
            <person name="Ohm R.A."/>
            <person name="Kues U."/>
            <person name="Blanchette R.A."/>
            <person name="Grigoriev I.V."/>
            <person name="Minto R.E."/>
            <person name="Hibbett D.S."/>
        </authorList>
    </citation>
    <scope>NUCLEOTIDE SEQUENCE [LARGE SCALE GENOMIC DNA]</scope>
    <source>
        <strain evidence="1 2">FP15055 ss-10</strain>
    </source>
</reference>
<dbReference type="EMBL" id="KN880572">
    <property type="protein sequence ID" value="KIY65923.1"/>
    <property type="molecule type" value="Genomic_DNA"/>
</dbReference>
<evidence type="ECO:0000313" key="2">
    <source>
        <dbReference type="Proteomes" id="UP000054007"/>
    </source>
</evidence>
<dbReference type="Proteomes" id="UP000054007">
    <property type="component" value="Unassembled WGS sequence"/>
</dbReference>